<comment type="cofactor">
    <cofactor evidence="4">
        <name>heme</name>
        <dbReference type="ChEBI" id="CHEBI:30413"/>
    </cofactor>
</comment>
<evidence type="ECO:0000256" key="5">
    <source>
        <dbReference type="RuleBase" id="RU000461"/>
    </source>
</evidence>
<dbReference type="SUPFAM" id="SSF48264">
    <property type="entry name" value="Cytochrome P450"/>
    <property type="match status" value="1"/>
</dbReference>
<evidence type="ECO:0000256" key="3">
    <source>
        <dbReference type="ARBA" id="ARBA00023004"/>
    </source>
</evidence>
<keyword evidence="1 4" id="KW-0479">Metal-binding</keyword>
<dbReference type="GO" id="GO:0005506">
    <property type="term" value="F:iron ion binding"/>
    <property type="evidence" value="ECO:0007669"/>
    <property type="project" value="InterPro"/>
</dbReference>
<evidence type="ECO:0000256" key="2">
    <source>
        <dbReference type="ARBA" id="ARBA00023002"/>
    </source>
</evidence>
<dbReference type="Gene3D" id="1.10.630.10">
    <property type="entry name" value="Cytochrome P450"/>
    <property type="match status" value="1"/>
</dbReference>
<dbReference type="EMBL" id="JAEPRD010000013">
    <property type="protein sequence ID" value="KAG2209963.1"/>
    <property type="molecule type" value="Genomic_DNA"/>
</dbReference>
<evidence type="ECO:0000256" key="1">
    <source>
        <dbReference type="ARBA" id="ARBA00022723"/>
    </source>
</evidence>
<sequence length="508" mass="58220">MNLSIEKDKKTAIVLSTVLLFTSYKLIRALTNKPKSQSTKEIPVPGSSYWYVGHMFSLGELPGKTVEEWHRQLGPIIKLYLGVQTWIMIADPILAHKVFVTNSAKTSLRPKSHFTDLYSKGGKGVAFGQPSDVNWKSTRAKMQDAFVPKQIEKYLDSIQWEAQELVHQLVEDTVKEEGVIPFDYFKWYAINTVFVLSFAKRFERVHDPEFKTFSYIIERTSKILEAVEDLPGFLPSASFLDYFSGRKSRGKHFFDDVRDPTFRRYIAEALSSDKPNIIKSIKEEGANWSEEEYIAFTADIISAGTDTIGGSLWWNLYLMCHYPACQKTAANEVDEFFRLNGRLPHFSERTQLPYIISVMKECMRFRPTMQFGLPHSTQEEIEVDGYIFPKGCNIVSSMHGMHLGSYFENANTFFPERYMGNSKTMDALRKGKIEERDQFNFGWGRRSCPGTYLAEVEMFLAFVQILATCTIEPPKEGMPDINGIRNAGLNVVPPHCKLRFVKRHDSLV</sequence>
<dbReference type="PANTHER" id="PTHR46300">
    <property type="entry name" value="P450, PUTATIVE (EUROFUNG)-RELATED-RELATED"/>
    <property type="match status" value="1"/>
</dbReference>
<evidence type="ECO:0000313" key="6">
    <source>
        <dbReference type="EMBL" id="KAG2209963.1"/>
    </source>
</evidence>
<accession>A0A8H7VB25</accession>
<feature type="binding site" description="axial binding residue" evidence="4">
    <location>
        <position position="448"/>
    </location>
    <ligand>
        <name>heme</name>
        <dbReference type="ChEBI" id="CHEBI:30413"/>
    </ligand>
    <ligandPart>
        <name>Fe</name>
        <dbReference type="ChEBI" id="CHEBI:18248"/>
    </ligandPart>
</feature>
<dbReference type="AlphaFoldDB" id="A0A8H7VB25"/>
<keyword evidence="2 5" id="KW-0560">Oxidoreductase</keyword>
<dbReference type="PRINTS" id="PR00463">
    <property type="entry name" value="EP450I"/>
</dbReference>
<dbReference type="GO" id="GO:0016705">
    <property type="term" value="F:oxidoreductase activity, acting on paired donors, with incorporation or reduction of molecular oxygen"/>
    <property type="evidence" value="ECO:0007669"/>
    <property type="project" value="InterPro"/>
</dbReference>
<reference evidence="6" key="1">
    <citation type="submission" date="2020-12" db="EMBL/GenBank/DDBJ databases">
        <title>Metabolic potential, ecology and presence of endohyphal bacteria is reflected in genomic diversity of Mucoromycotina.</title>
        <authorList>
            <person name="Muszewska A."/>
            <person name="Okrasinska A."/>
            <person name="Steczkiewicz K."/>
            <person name="Drgas O."/>
            <person name="Orlowska M."/>
            <person name="Perlinska-Lenart U."/>
            <person name="Aleksandrzak-Piekarczyk T."/>
            <person name="Szatraj K."/>
            <person name="Zielenkiewicz U."/>
            <person name="Pilsyk S."/>
            <person name="Malc E."/>
            <person name="Mieczkowski P."/>
            <person name="Kruszewska J.S."/>
            <person name="Biernat P."/>
            <person name="Pawlowska J."/>
        </authorList>
    </citation>
    <scope>NUCLEOTIDE SEQUENCE</scope>
    <source>
        <strain evidence="6">WA0000017839</strain>
    </source>
</reference>
<dbReference type="InterPro" id="IPR001128">
    <property type="entry name" value="Cyt_P450"/>
</dbReference>
<name>A0A8H7VB25_9FUNG</name>
<keyword evidence="4 5" id="KW-0349">Heme</keyword>
<evidence type="ECO:0000256" key="4">
    <source>
        <dbReference type="PIRSR" id="PIRSR602401-1"/>
    </source>
</evidence>
<dbReference type="PROSITE" id="PS00086">
    <property type="entry name" value="CYTOCHROME_P450"/>
    <property type="match status" value="1"/>
</dbReference>
<protein>
    <recommendedName>
        <fullName evidence="8">Cytochrome P450</fullName>
    </recommendedName>
</protein>
<comment type="caution">
    <text evidence="6">The sequence shown here is derived from an EMBL/GenBank/DDBJ whole genome shotgun (WGS) entry which is preliminary data.</text>
</comment>
<proteinExistence type="inferred from homology"/>
<comment type="similarity">
    <text evidence="5">Belongs to the cytochrome P450 family.</text>
</comment>
<keyword evidence="3 4" id="KW-0408">Iron</keyword>
<dbReference type="Proteomes" id="UP000603453">
    <property type="component" value="Unassembled WGS sequence"/>
</dbReference>
<dbReference type="InterPro" id="IPR036396">
    <property type="entry name" value="Cyt_P450_sf"/>
</dbReference>
<dbReference type="InterPro" id="IPR050364">
    <property type="entry name" value="Cytochrome_P450_fung"/>
</dbReference>
<dbReference type="InterPro" id="IPR002401">
    <property type="entry name" value="Cyt_P450_E_grp-I"/>
</dbReference>
<dbReference type="InterPro" id="IPR017972">
    <property type="entry name" value="Cyt_P450_CS"/>
</dbReference>
<dbReference type="GO" id="GO:0020037">
    <property type="term" value="F:heme binding"/>
    <property type="evidence" value="ECO:0007669"/>
    <property type="project" value="InterPro"/>
</dbReference>
<dbReference type="OrthoDB" id="1470350at2759"/>
<keyword evidence="7" id="KW-1185">Reference proteome</keyword>
<dbReference type="PANTHER" id="PTHR46300:SF11">
    <property type="entry name" value="OXIDOREDUCTASE, PUTATIVE-RELATED"/>
    <property type="match status" value="1"/>
</dbReference>
<dbReference type="Pfam" id="PF00067">
    <property type="entry name" value="p450"/>
    <property type="match status" value="1"/>
</dbReference>
<evidence type="ECO:0008006" key="8">
    <source>
        <dbReference type="Google" id="ProtNLM"/>
    </source>
</evidence>
<dbReference type="GO" id="GO:0004497">
    <property type="term" value="F:monooxygenase activity"/>
    <property type="evidence" value="ECO:0007669"/>
    <property type="project" value="UniProtKB-KW"/>
</dbReference>
<dbReference type="PRINTS" id="PR00385">
    <property type="entry name" value="P450"/>
</dbReference>
<evidence type="ECO:0000313" key="7">
    <source>
        <dbReference type="Proteomes" id="UP000603453"/>
    </source>
</evidence>
<organism evidence="6 7">
    <name type="scientific">Mucor saturninus</name>
    <dbReference type="NCBI Taxonomy" id="64648"/>
    <lineage>
        <taxon>Eukaryota</taxon>
        <taxon>Fungi</taxon>
        <taxon>Fungi incertae sedis</taxon>
        <taxon>Mucoromycota</taxon>
        <taxon>Mucoromycotina</taxon>
        <taxon>Mucoromycetes</taxon>
        <taxon>Mucorales</taxon>
        <taxon>Mucorineae</taxon>
        <taxon>Mucoraceae</taxon>
        <taxon>Mucor</taxon>
    </lineage>
</organism>
<keyword evidence="5" id="KW-0503">Monooxygenase</keyword>
<gene>
    <name evidence="6" type="ORF">INT47_003399</name>
</gene>